<dbReference type="Pfam" id="PF00144">
    <property type="entry name" value="Beta-lactamase"/>
    <property type="match status" value="1"/>
</dbReference>
<reference evidence="3" key="1">
    <citation type="journal article" date="2013" name="Nature">
        <title>Pan genome of the phytoplankton Emiliania underpins its global distribution.</title>
        <authorList>
            <person name="Read B.A."/>
            <person name="Kegel J."/>
            <person name="Klute M.J."/>
            <person name="Kuo A."/>
            <person name="Lefebvre S.C."/>
            <person name="Maumus F."/>
            <person name="Mayer C."/>
            <person name="Miller J."/>
            <person name="Monier A."/>
            <person name="Salamov A."/>
            <person name="Young J."/>
            <person name="Aguilar M."/>
            <person name="Claverie J.M."/>
            <person name="Frickenhaus S."/>
            <person name="Gonzalez K."/>
            <person name="Herman E.K."/>
            <person name="Lin Y.C."/>
            <person name="Napier J."/>
            <person name="Ogata H."/>
            <person name="Sarno A.F."/>
            <person name="Shmutz J."/>
            <person name="Schroeder D."/>
            <person name="de Vargas C."/>
            <person name="Verret F."/>
            <person name="von Dassow P."/>
            <person name="Valentin K."/>
            <person name="Van de Peer Y."/>
            <person name="Wheeler G."/>
            <person name="Dacks J.B."/>
            <person name="Delwiche C.F."/>
            <person name="Dyhrman S.T."/>
            <person name="Glockner G."/>
            <person name="John U."/>
            <person name="Richards T."/>
            <person name="Worden A.Z."/>
            <person name="Zhang X."/>
            <person name="Grigoriev I.V."/>
            <person name="Allen A.E."/>
            <person name="Bidle K."/>
            <person name="Borodovsky M."/>
            <person name="Bowler C."/>
            <person name="Brownlee C."/>
            <person name="Cock J.M."/>
            <person name="Elias M."/>
            <person name="Gladyshev V.N."/>
            <person name="Groth M."/>
            <person name="Guda C."/>
            <person name="Hadaegh A."/>
            <person name="Iglesias-Rodriguez M.D."/>
            <person name="Jenkins J."/>
            <person name="Jones B.M."/>
            <person name="Lawson T."/>
            <person name="Leese F."/>
            <person name="Lindquist E."/>
            <person name="Lobanov A."/>
            <person name="Lomsadze A."/>
            <person name="Malik S.B."/>
            <person name="Marsh M.E."/>
            <person name="Mackinder L."/>
            <person name="Mock T."/>
            <person name="Mueller-Roeber B."/>
            <person name="Pagarete A."/>
            <person name="Parker M."/>
            <person name="Probert I."/>
            <person name="Quesneville H."/>
            <person name="Raines C."/>
            <person name="Rensing S.A."/>
            <person name="Riano-Pachon D.M."/>
            <person name="Richier S."/>
            <person name="Rokitta S."/>
            <person name="Shiraiwa Y."/>
            <person name="Soanes D.M."/>
            <person name="van der Giezen M."/>
            <person name="Wahlund T.M."/>
            <person name="Williams B."/>
            <person name="Wilson W."/>
            <person name="Wolfe G."/>
            <person name="Wurch L.L."/>
        </authorList>
    </citation>
    <scope>NUCLEOTIDE SEQUENCE</scope>
</reference>
<dbReference type="SUPFAM" id="SSF56601">
    <property type="entry name" value="beta-lactamase/transpeptidase-like"/>
    <property type="match status" value="1"/>
</dbReference>
<dbReference type="AlphaFoldDB" id="A0A0D3I712"/>
<dbReference type="EnsemblProtists" id="EOD07047">
    <property type="protein sequence ID" value="EOD07047"/>
    <property type="gene ID" value="EMIHUDRAFT_96915"/>
</dbReference>
<dbReference type="RefSeq" id="XP_005759476.1">
    <property type="nucleotide sequence ID" value="XM_005759419.1"/>
</dbReference>
<evidence type="ECO:0000259" key="1">
    <source>
        <dbReference type="Pfam" id="PF00144"/>
    </source>
</evidence>
<dbReference type="InterPro" id="IPR012338">
    <property type="entry name" value="Beta-lactam/transpept-like"/>
</dbReference>
<dbReference type="KEGG" id="ehx:EMIHUDRAFT_96915"/>
<accession>A0A0D3I712</accession>
<organism evidence="2 3">
    <name type="scientific">Emiliania huxleyi (strain CCMP1516)</name>
    <dbReference type="NCBI Taxonomy" id="280463"/>
    <lineage>
        <taxon>Eukaryota</taxon>
        <taxon>Haptista</taxon>
        <taxon>Haptophyta</taxon>
        <taxon>Prymnesiophyceae</taxon>
        <taxon>Isochrysidales</taxon>
        <taxon>Noelaerhabdaceae</taxon>
        <taxon>Emiliania</taxon>
    </lineage>
</organism>
<dbReference type="PaxDb" id="2903-EOD07047"/>
<evidence type="ECO:0000313" key="3">
    <source>
        <dbReference type="Proteomes" id="UP000013827"/>
    </source>
</evidence>
<feature type="domain" description="Beta-lactamase-related" evidence="1">
    <location>
        <begin position="59"/>
        <end position="435"/>
    </location>
</feature>
<dbReference type="PANTHER" id="PTHR43319">
    <property type="entry name" value="BETA-LACTAMASE-RELATED"/>
    <property type="match status" value="1"/>
</dbReference>
<protein>
    <recommendedName>
        <fullName evidence="1">Beta-lactamase-related domain-containing protein</fullName>
    </recommendedName>
</protein>
<dbReference type="Proteomes" id="UP000013827">
    <property type="component" value="Unassembled WGS sequence"/>
</dbReference>
<dbReference type="eggNOG" id="ENOG502RZX2">
    <property type="taxonomic scope" value="Eukaryota"/>
</dbReference>
<dbReference type="OMA" id="TYYWPEF"/>
<dbReference type="InterPro" id="IPR052907">
    <property type="entry name" value="Beta-lactamase/esterase"/>
</dbReference>
<reference evidence="2" key="2">
    <citation type="submission" date="2024-10" db="UniProtKB">
        <authorList>
            <consortium name="EnsemblProtists"/>
        </authorList>
    </citation>
    <scope>IDENTIFICATION</scope>
</reference>
<evidence type="ECO:0000313" key="2">
    <source>
        <dbReference type="EnsemblProtists" id="EOD07047"/>
    </source>
</evidence>
<dbReference type="Gene3D" id="3.40.710.10">
    <property type="entry name" value="DD-peptidase/beta-lactamase superfamily"/>
    <property type="match status" value="1"/>
</dbReference>
<dbReference type="HOGENOM" id="CLU_035614_1_0_1"/>
<proteinExistence type="predicted"/>
<dbReference type="PANTHER" id="PTHR43319:SF3">
    <property type="entry name" value="BETA-LACTAMASE-RELATED DOMAIN-CONTAINING PROTEIN"/>
    <property type="match status" value="1"/>
</dbReference>
<dbReference type="InterPro" id="IPR001466">
    <property type="entry name" value="Beta-lactam-related"/>
</dbReference>
<keyword evidence="3" id="KW-1185">Reference proteome</keyword>
<dbReference type="GeneID" id="17253427"/>
<sequence>MPSTARPLLAAATAAGLVWWWLRRRADRALEVTSKPDWVSTLIHGDVSPGFEAVRDEFIENFRRRGEVGAAVCIFYRGKKVVDLWGGYRDRRSQAPWERDTLVNVFSTTKGIASLATALQHSRGLLELDAPVSRYWEDFSANGKEKVTVRQLISHMVGLAAIDEPITVEMLEDVVRTYRCIARQRMEWAEPGEHHGYMAQTLGWYESALVHYTDPSRRSIGRFIADEICAPLGCANELYVGLPSTVPDDRLATLEVFSLFQTLLHLDSMPRKFVERLLFHPKSYTARSFLNPKELGNLENYNSRRMRALEMPAANGHATARALASCYSAVERAISRNEMVARGSVAGSSNVLGLRAATLEALQAPAVKATKGGWHDEVLQTDTAMSMGYLKPNDFSPFGSDERAFGTPGAGGNNAFVDPSSGLAFAYVENRMGFFIVDDPREYALRARMYECVVKLRAAEGLPDTISAAPSGWTRSCLQPGSVTEKWLERHPGMGLQGG</sequence>
<name>A0A0D3I712_EMIH1</name>